<accession>A0ABU8HK59</accession>
<evidence type="ECO:0000256" key="5">
    <source>
        <dbReference type="ARBA" id="ARBA00023136"/>
    </source>
</evidence>
<dbReference type="Proteomes" id="UP001312865">
    <property type="component" value="Unassembled WGS sequence"/>
</dbReference>
<evidence type="ECO:0000256" key="4">
    <source>
        <dbReference type="ARBA" id="ARBA00022989"/>
    </source>
</evidence>
<comment type="subcellular location">
    <subcellularLocation>
        <location evidence="1">Cell membrane</location>
        <topology evidence="1">Single-pass membrane protein</topology>
    </subcellularLocation>
</comment>
<gene>
    <name evidence="8" type="ORF">WAK64_21880</name>
</gene>
<keyword evidence="4 6" id="KW-1133">Transmembrane helix</keyword>
<dbReference type="EMBL" id="JBBAXC010000034">
    <property type="protein sequence ID" value="MEI5909650.1"/>
    <property type="molecule type" value="Genomic_DNA"/>
</dbReference>
<evidence type="ECO:0000313" key="9">
    <source>
        <dbReference type="Proteomes" id="UP001312865"/>
    </source>
</evidence>
<protein>
    <submittedName>
        <fullName evidence="8">PspC domain-containing protein</fullName>
    </submittedName>
</protein>
<name>A0ABU8HK59_9BACI</name>
<keyword evidence="9" id="KW-1185">Reference proteome</keyword>
<keyword evidence="2" id="KW-1003">Cell membrane</keyword>
<dbReference type="InterPro" id="IPR052027">
    <property type="entry name" value="PspC"/>
</dbReference>
<keyword evidence="5 6" id="KW-0472">Membrane</keyword>
<dbReference type="PANTHER" id="PTHR33885:SF3">
    <property type="entry name" value="PHAGE SHOCK PROTEIN C"/>
    <property type="match status" value="1"/>
</dbReference>
<sequence length="82" mass="9460">METKLTKSNTDKAIFGVCGGMANYFGVPSTLVRIIFIFLPMFVLFYLLLNYFLPEDNSLYKYLSYSLLNNHDSFIVSSRENI</sequence>
<feature type="transmembrane region" description="Helical" evidence="6">
    <location>
        <begin position="31"/>
        <end position="53"/>
    </location>
</feature>
<evidence type="ECO:0000313" key="8">
    <source>
        <dbReference type="EMBL" id="MEI5909650.1"/>
    </source>
</evidence>
<evidence type="ECO:0000256" key="6">
    <source>
        <dbReference type="SAM" id="Phobius"/>
    </source>
</evidence>
<feature type="domain" description="Phage shock protein PspC N-terminal" evidence="7">
    <location>
        <begin position="4"/>
        <end position="55"/>
    </location>
</feature>
<comment type="caution">
    <text evidence="8">The sequence shown here is derived from an EMBL/GenBank/DDBJ whole genome shotgun (WGS) entry which is preliminary data.</text>
</comment>
<dbReference type="RefSeq" id="WP_336589093.1">
    <property type="nucleotide sequence ID" value="NZ_JBBAXC010000034.1"/>
</dbReference>
<evidence type="ECO:0000256" key="1">
    <source>
        <dbReference type="ARBA" id="ARBA00004162"/>
    </source>
</evidence>
<dbReference type="Pfam" id="PF04024">
    <property type="entry name" value="PspC"/>
    <property type="match status" value="1"/>
</dbReference>
<evidence type="ECO:0000256" key="3">
    <source>
        <dbReference type="ARBA" id="ARBA00022692"/>
    </source>
</evidence>
<evidence type="ECO:0000256" key="2">
    <source>
        <dbReference type="ARBA" id="ARBA00022475"/>
    </source>
</evidence>
<evidence type="ECO:0000259" key="7">
    <source>
        <dbReference type="Pfam" id="PF04024"/>
    </source>
</evidence>
<proteinExistence type="predicted"/>
<reference evidence="8 9" key="1">
    <citation type="journal article" date="2018" name="J. Microbiol.">
        <title>Bacillus spongiae sp. nov., isolated from sponge of Jeju Island.</title>
        <authorList>
            <person name="Lee G.E."/>
            <person name="Im W.T."/>
            <person name="Park J.S."/>
        </authorList>
    </citation>
    <scope>NUCLEOTIDE SEQUENCE [LARGE SCALE GENOMIC DNA]</scope>
    <source>
        <strain evidence="8 9">135PIL107-10</strain>
    </source>
</reference>
<organism evidence="8 9">
    <name type="scientific">Bacillus spongiae</name>
    <dbReference type="NCBI Taxonomy" id="2683610"/>
    <lineage>
        <taxon>Bacteria</taxon>
        <taxon>Bacillati</taxon>
        <taxon>Bacillota</taxon>
        <taxon>Bacilli</taxon>
        <taxon>Bacillales</taxon>
        <taxon>Bacillaceae</taxon>
        <taxon>Bacillus</taxon>
    </lineage>
</organism>
<keyword evidence="3 6" id="KW-0812">Transmembrane</keyword>
<dbReference type="PANTHER" id="PTHR33885">
    <property type="entry name" value="PHAGE SHOCK PROTEIN C"/>
    <property type="match status" value="1"/>
</dbReference>
<dbReference type="InterPro" id="IPR007168">
    <property type="entry name" value="Phageshock_PspC_N"/>
</dbReference>